<reference evidence="1" key="1">
    <citation type="journal article" date="2014" name="Front. Microbiol.">
        <title>High frequency of phylogenetically diverse reductive dehalogenase-homologous genes in deep subseafloor sedimentary metagenomes.</title>
        <authorList>
            <person name="Kawai M."/>
            <person name="Futagami T."/>
            <person name="Toyoda A."/>
            <person name="Takaki Y."/>
            <person name="Nishi S."/>
            <person name="Hori S."/>
            <person name="Arai W."/>
            <person name="Tsubouchi T."/>
            <person name="Morono Y."/>
            <person name="Uchiyama I."/>
            <person name="Ito T."/>
            <person name="Fujiyama A."/>
            <person name="Inagaki F."/>
            <person name="Takami H."/>
        </authorList>
    </citation>
    <scope>NUCLEOTIDE SEQUENCE</scope>
    <source>
        <strain evidence="1">Expedition CK06-06</strain>
    </source>
</reference>
<sequence>GTRFFVIKNFLAQDNKFISKIRNDYKIFNIIHNN</sequence>
<gene>
    <name evidence="1" type="ORF">S03H2_10823</name>
</gene>
<organism evidence="1">
    <name type="scientific">marine sediment metagenome</name>
    <dbReference type="NCBI Taxonomy" id="412755"/>
    <lineage>
        <taxon>unclassified sequences</taxon>
        <taxon>metagenomes</taxon>
        <taxon>ecological metagenomes</taxon>
    </lineage>
</organism>
<protein>
    <submittedName>
        <fullName evidence="1">Uncharacterized protein</fullName>
    </submittedName>
</protein>
<dbReference type="AlphaFoldDB" id="X1EX10"/>
<proteinExistence type="predicted"/>
<evidence type="ECO:0000313" key="1">
    <source>
        <dbReference type="EMBL" id="GAH37931.1"/>
    </source>
</evidence>
<dbReference type="EMBL" id="BARU01005543">
    <property type="protein sequence ID" value="GAH37931.1"/>
    <property type="molecule type" value="Genomic_DNA"/>
</dbReference>
<name>X1EX10_9ZZZZ</name>
<comment type="caution">
    <text evidence="1">The sequence shown here is derived from an EMBL/GenBank/DDBJ whole genome shotgun (WGS) entry which is preliminary data.</text>
</comment>
<feature type="non-terminal residue" evidence="1">
    <location>
        <position position="1"/>
    </location>
</feature>
<accession>X1EX10</accession>